<feature type="transmembrane region" description="Helical" evidence="1">
    <location>
        <begin position="43"/>
        <end position="62"/>
    </location>
</feature>
<keyword evidence="1" id="KW-1133">Transmembrane helix</keyword>
<proteinExistence type="predicted"/>
<comment type="caution">
    <text evidence="2">The sequence shown here is derived from an EMBL/GenBank/DDBJ whole genome shotgun (WGS) entry which is preliminary data.</text>
</comment>
<dbReference type="OrthoDB" id="17328at2759"/>
<accession>A0A177ATC2</accession>
<gene>
    <name evidence="2" type="ORF">A3Q56_07216</name>
</gene>
<feature type="transmembrane region" description="Helical" evidence="1">
    <location>
        <begin position="107"/>
        <end position="125"/>
    </location>
</feature>
<name>A0A177ATC2_9BILA</name>
<feature type="transmembrane region" description="Helical" evidence="1">
    <location>
        <begin position="83"/>
        <end position="101"/>
    </location>
</feature>
<evidence type="ECO:0008006" key="4">
    <source>
        <dbReference type="Google" id="ProtNLM"/>
    </source>
</evidence>
<dbReference type="InterPro" id="IPR026508">
    <property type="entry name" value="TMEM164"/>
</dbReference>
<feature type="transmembrane region" description="Helical" evidence="1">
    <location>
        <begin position="137"/>
        <end position="154"/>
    </location>
</feature>
<keyword evidence="1" id="KW-0812">Transmembrane</keyword>
<dbReference type="PANTHER" id="PTHR20948">
    <property type="entry name" value="TRANSMEMBRANE PROTEIN 164"/>
    <property type="match status" value="1"/>
</dbReference>
<dbReference type="AlphaFoldDB" id="A0A177ATC2"/>
<dbReference type="Proteomes" id="UP000078046">
    <property type="component" value="Unassembled WGS sequence"/>
</dbReference>
<reference evidence="2 3" key="1">
    <citation type="submission" date="2016-04" db="EMBL/GenBank/DDBJ databases">
        <title>The genome of Intoshia linei affirms orthonectids as highly simplified spiralians.</title>
        <authorList>
            <person name="Mikhailov K.V."/>
            <person name="Slusarev G.S."/>
            <person name="Nikitin M.A."/>
            <person name="Logacheva M.D."/>
            <person name="Penin A."/>
            <person name="Aleoshin V."/>
            <person name="Panchin Y.V."/>
        </authorList>
    </citation>
    <scope>NUCLEOTIDE SEQUENCE [LARGE SCALE GENOMIC DNA]</scope>
    <source>
        <strain evidence="2">Intl2013</strain>
        <tissue evidence="2">Whole animal</tissue>
    </source>
</reference>
<evidence type="ECO:0000256" key="1">
    <source>
        <dbReference type="SAM" id="Phobius"/>
    </source>
</evidence>
<keyword evidence="3" id="KW-1185">Reference proteome</keyword>
<dbReference type="PANTHER" id="PTHR20948:SF2">
    <property type="entry name" value="TRANSMEMBRANE PROTEIN 164"/>
    <property type="match status" value="1"/>
</dbReference>
<sequence length="167" mass="19222">MKQKMDIPYVMSQDFFESVSKAITYPKDGGEDCANFLPTRRKIIESVIAIIISLIIFNYSYPRIRYPKHKTKSECSDRVGKKLVLAFICMIFGVEVGFKLSTDQLTYLLNPCHILTITQIFLLVLSHNKYSMAIFRIHLHSLHGAILALLFPVLNTRYVTFLLEILC</sequence>
<evidence type="ECO:0000313" key="3">
    <source>
        <dbReference type="Proteomes" id="UP000078046"/>
    </source>
</evidence>
<feature type="non-terminal residue" evidence="2">
    <location>
        <position position="167"/>
    </location>
</feature>
<evidence type="ECO:0000313" key="2">
    <source>
        <dbReference type="EMBL" id="OAF65070.1"/>
    </source>
</evidence>
<keyword evidence="1" id="KW-0472">Membrane</keyword>
<protein>
    <recommendedName>
        <fullName evidence="4">Transmembrane protein 164</fullName>
    </recommendedName>
</protein>
<organism evidence="2 3">
    <name type="scientific">Intoshia linei</name>
    <dbReference type="NCBI Taxonomy" id="1819745"/>
    <lineage>
        <taxon>Eukaryota</taxon>
        <taxon>Metazoa</taxon>
        <taxon>Spiralia</taxon>
        <taxon>Lophotrochozoa</taxon>
        <taxon>Mesozoa</taxon>
        <taxon>Orthonectida</taxon>
        <taxon>Rhopaluridae</taxon>
        <taxon>Intoshia</taxon>
    </lineage>
</organism>
<dbReference type="EMBL" id="LWCA01001462">
    <property type="protein sequence ID" value="OAF65070.1"/>
    <property type="molecule type" value="Genomic_DNA"/>
</dbReference>
<dbReference type="Pfam" id="PF14808">
    <property type="entry name" value="TMEM164"/>
    <property type="match status" value="1"/>
</dbReference>